<evidence type="ECO:0000256" key="12">
    <source>
        <dbReference type="PIRSR" id="PIRSR005461-1"/>
    </source>
</evidence>
<reference evidence="14 15" key="1">
    <citation type="journal article" date="2016" name="Appl. Environ. Microbiol.">
        <title>Whole genome relationships among Francisella bacteria of diverse origin define new species and provide specific regions for detection.</title>
        <authorList>
            <person name="Challacombe J.F."/>
            <person name="Petersen J.M."/>
            <person name="Gallegos-Graves V."/>
            <person name="Hodge D."/>
            <person name="Pillai S."/>
            <person name="Kuske C.R."/>
        </authorList>
    </citation>
    <scope>NUCLEOTIDE SEQUENCE [LARGE SCALE GENOMIC DNA]</scope>
    <source>
        <strain evidence="15">TX07-7310</strain>
    </source>
</reference>
<evidence type="ECO:0000256" key="4">
    <source>
        <dbReference type="ARBA" id="ARBA00022691"/>
    </source>
</evidence>
<organism evidence="14 15">
    <name type="scientific">Francisella uliginis</name>
    <dbReference type="NCBI Taxonomy" id="573570"/>
    <lineage>
        <taxon>Bacteria</taxon>
        <taxon>Pseudomonadati</taxon>
        <taxon>Pseudomonadota</taxon>
        <taxon>Gammaproteobacteria</taxon>
        <taxon>Thiotrichales</taxon>
        <taxon>Francisellaceae</taxon>
        <taxon>Francisella</taxon>
    </lineage>
</organism>
<name>A0A1L4BQZ6_9GAMM</name>
<dbReference type="InterPro" id="IPR015507">
    <property type="entry name" value="rRNA-MeTfrase_E"/>
</dbReference>
<keyword evidence="11" id="KW-0963">Cytoplasm</keyword>
<evidence type="ECO:0000259" key="13">
    <source>
        <dbReference type="Pfam" id="PF01728"/>
    </source>
</evidence>
<dbReference type="STRING" id="573570.F7310_02345"/>
<dbReference type="InterPro" id="IPR050082">
    <property type="entry name" value="RNA_methyltr_RlmE"/>
</dbReference>
<dbReference type="EC" id="2.1.1.166" evidence="6 11"/>
<dbReference type="GO" id="GO:0005737">
    <property type="term" value="C:cytoplasm"/>
    <property type="evidence" value="ECO:0007669"/>
    <property type="project" value="UniProtKB-SubCell"/>
</dbReference>
<dbReference type="SUPFAM" id="SSF53335">
    <property type="entry name" value="S-adenosyl-L-methionine-dependent methyltransferases"/>
    <property type="match status" value="1"/>
</dbReference>
<feature type="active site" description="Proton acceptor" evidence="11 12">
    <location>
        <position position="161"/>
    </location>
</feature>
<evidence type="ECO:0000313" key="15">
    <source>
        <dbReference type="Proteomes" id="UP000184222"/>
    </source>
</evidence>
<evidence type="ECO:0000256" key="8">
    <source>
        <dbReference type="ARBA" id="ARBA00041995"/>
    </source>
</evidence>
<dbReference type="PANTHER" id="PTHR10920:SF18">
    <property type="entry name" value="RRNA METHYLTRANSFERASE 2, MITOCHONDRIAL"/>
    <property type="match status" value="1"/>
</dbReference>
<dbReference type="PANTHER" id="PTHR10920">
    <property type="entry name" value="RIBOSOMAL RNA METHYLTRANSFERASE"/>
    <property type="match status" value="1"/>
</dbReference>
<keyword evidence="4 11" id="KW-0949">S-adenosyl-L-methionine</keyword>
<dbReference type="GO" id="GO:0008650">
    <property type="term" value="F:rRNA (uridine-2'-O-)-methyltransferase activity"/>
    <property type="evidence" value="ECO:0007669"/>
    <property type="project" value="UniProtKB-UniRule"/>
</dbReference>
<evidence type="ECO:0000256" key="10">
    <source>
        <dbReference type="ARBA" id="ARBA00048970"/>
    </source>
</evidence>
<keyword evidence="3 11" id="KW-0808">Transferase</keyword>
<dbReference type="OrthoDB" id="9790080at2"/>
<evidence type="ECO:0000313" key="14">
    <source>
        <dbReference type="EMBL" id="API86261.1"/>
    </source>
</evidence>
<dbReference type="EMBL" id="CP016796">
    <property type="protein sequence ID" value="API86261.1"/>
    <property type="molecule type" value="Genomic_DNA"/>
</dbReference>
<dbReference type="InterPro" id="IPR029063">
    <property type="entry name" value="SAM-dependent_MTases_sf"/>
</dbReference>
<feature type="binding site" evidence="11">
    <location>
        <position position="80"/>
    </location>
    <ligand>
        <name>S-adenosyl-L-methionine</name>
        <dbReference type="ChEBI" id="CHEBI:59789"/>
    </ligand>
</feature>
<keyword evidence="2 11" id="KW-0489">Methyltransferase</keyword>
<dbReference type="Gene3D" id="3.40.50.150">
    <property type="entry name" value="Vaccinia Virus protein VP39"/>
    <property type="match status" value="1"/>
</dbReference>
<comment type="function">
    <text evidence="5 11">Specifically methylates the uridine in position 2552 of 23S rRNA at the 2'-O position of the ribose in the fully assembled 50S ribosomal subunit.</text>
</comment>
<dbReference type="InterPro" id="IPR002877">
    <property type="entry name" value="RNA_MeTrfase_FtsJ_dom"/>
</dbReference>
<keyword evidence="15" id="KW-1185">Reference proteome</keyword>
<feature type="domain" description="Ribosomal RNA methyltransferase FtsJ" evidence="13">
    <location>
        <begin position="28"/>
        <end position="204"/>
    </location>
</feature>
<dbReference type="AlphaFoldDB" id="A0A1L4BQZ6"/>
<feature type="binding site" evidence="11">
    <location>
        <position position="121"/>
    </location>
    <ligand>
        <name>S-adenosyl-L-methionine</name>
        <dbReference type="ChEBI" id="CHEBI:59789"/>
    </ligand>
</feature>
<dbReference type="HAMAP" id="MF_01547">
    <property type="entry name" value="RNA_methyltr_E"/>
    <property type="match status" value="1"/>
</dbReference>
<comment type="subcellular location">
    <subcellularLocation>
        <location evidence="11">Cytoplasm</location>
    </subcellularLocation>
</comment>
<dbReference type="RefSeq" id="WP_072711473.1">
    <property type="nucleotide sequence ID" value="NZ_CP016796.1"/>
</dbReference>
<evidence type="ECO:0000256" key="3">
    <source>
        <dbReference type="ARBA" id="ARBA00022679"/>
    </source>
</evidence>
<gene>
    <name evidence="11" type="primary">rlmE</name>
    <name evidence="11" type="synonym">ftsJ</name>
    <name evidence="11" type="synonym">rrmJ</name>
    <name evidence="14" type="ORF">F7310_02345</name>
</gene>
<evidence type="ECO:0000256" key="9">
    <source>
        <dbReference type="ARBA" id="ARBA00042745"/>
    </source>
</evidence>
<dbReference type="PIRSF" id="PIRSF005461">
    <property type="entry name" value="23S_rRNA_mtase"/>
    <property type="match status" value="1"/>
</dbReference>
<keyword evidence="1 11" id="KW-0698">rRNA processing</keyword>
<dbReference type="Proteomes" id="UP000184222">
    <property type="component" value="Chromosome"/>
</dbReference>
<proteinExistence type="inferred from homology"/>
<feature type="binding site" evidence="11">
    <location>
        <position position="62"/>
    </location>
    <ligand>
        <name>S-adenosyl-L-methionine</name>
        <dbReference type="ChEBI" id="CHEBI:59789"/>
    </ligand>
</feature>
<evidence type="ECO:0000256" key="2">
    <source>
        <dbReference type="ARBA" id="ARBA00022603"/>
    </source>
</evidence>
<comment type="similarity">
    <text evidence="11">Belongs to the class I-like SAM-binding methyltransferase superfamily. RNA methyltransferase RlmE family.</text>
</comment>
<dbReference type="FunFam" id="3.40.50.150:FF:000005">
    <property type="entry name" value="Ribosomal RNA large subunit methyltransferase E"/>
    <property type="match status" value="1"/>
</dbReference>
<evidence type="ECO:0000256" key="6">
    <source>
        <dbReference type="ARBA" id="ARBA00038861"/>
    </source>
</evidence>
<evidence type="ECO:0000256" key="7">
    <source>
        <dbReference type="ARBA" id="ARBA00041129"/>
    </source>
</evidence>
<feature type="binding site" evidence="11">
    <location>
        <position position="60"/>
    </location>
    <ligand>
        <name>S-adenosyl-L-methionine</name>
        <dbReference type="ChEBI" id="CHEBI:59789"/>
    </ligand>
</feature>
<dbReference type="KEGG" id="frx:F7310_02345"/>
<evidence type="ECO:0000256" key="5">
    <source>
        <dbReference type="ARBA" id="ARBA00037569"/>
    </source>
</evidence>
<comment type="catalytic activity">
    <reaction evidence="10 11">
        <text>uridine(2552) in 23S rRNA + S-adenosyl-L-methionine = 2'-O-methyluridine(2552) in 23S rRNA + S-adenosyl-L-homocysteine + H(+)</text>
        <dbReference type="Rhea" id="RHEA:42720"/>
        <dbReference type="Rhea" id="RHEA-COMP:10202"/>
        <dbReference type="Rhea" id="RHEA-COMP:10203"/>
        <dbReference type="ChEBI" id="CHEBI:15378"/>
        <dbReference type="ChEBI" id="CHEBI:57856"/>
        <dbReference type="ChEBI" id="CHEBI:59789"/>
        <dbReference type="ChEBI" id="CHEBI:65315"/>
        <dbReference type="ChEBI" id="CHEBI:74478"/>
        <dbReference type="EC" id="2.1.1.166"/>
    </reaction>
</comment>
<feature type="binding site" evidence="11">
    <location>
        <position position="96"/>
    </location>
    <ligand>
        <name>S-adenosyl-L-methionine</name>
        <dbReference type="ChEBI" id="CHEBI:59789"/>
    </ligand>
</feature>
<accession>A0A1L4BQZ6</accession>
<sequence>MSKAANTKRWMQDHTSDFYVKQANKLGYRSRASFKILEIQEKYKIFKSNMFVVDLGAAPGGWSEQIVKYIGNNGKLIALDLLDVTPIAGVDFIQGDFSSDETYEKLNNLVNGQKIDCIVSDMAPNLSGNKTSDQAKSIYLLELALDFANTNLKANGSFVAKIFQGQGSDEYLKLVKESFTKVIQFKPKSSRPKSREFYIVASGFKG</sequence>
<protein>
    <recommendedName>
        <fullName evidence="7 11">Ribosomal RNA large subunit methyltransferase E</fullName>
        <ecNumber evidence="6 11">2.1.1.166</ecNumber>
    </recommendedName>
    <alternativeName>
        <fullName evidence="9 11">23S rRNA Um2552 methyltransferase</fullName>
    </alternativeName>
    <alternativeName>
        <fullName evidence="8 11">rRNA (uridine-2'-O-)-methyltransferase</fullName>
    </alternativeName>
</protein>
<evidence type="ECO:0000256" key="11">
    <source>
        <dbReference type="HAMAP-Rule" id="MF_01547"/>
    </source>
</evidence>
<dbReference type="Pfam" id="PF01728">
    <property type="entry name" value="FtsJ"/>
    <property type="match status" value="1"/>
</dbReference>
<evidence type="ECO:0000256" key="1">
    <source>
        <dbReference type="ARBA" id="ARBA00022552"/>
    </source>
</evidence>